<dbReference type="HOGENOM" id="CLU_000604_1_2_6"/>
<dbReference type="RefSeq" id="WP_052830530.1">
    <property type="nucleotide sequence ID" value="NZ_CP007142.1"/>
</dbReference>
<sequence length="307" mass="34942">MIEIRGLCKNYEISYRSGFFRSKKVKKSALRNITLAFDSPEIIGLVGNNGAGKTTLMKLICGLLHPSSGKISILGEDPFKKTKSLLSKIAFLSGRKDSLTWDLPVCDSFKLHGYIYGLEKRSCILQYEKLADLFSATNLLQKQARALSLGERMKCELIKSLLHKPRILLLDEPTIGLDLETQLTFRKYIRLVKEEEKSLILLSSHNMEDISHTCSRMVGLSEGQVVFNDFLSEVVNNRSSDSQYRISYENSMDETLHEIICDISDIPEEIDKLRKNDKIRVISIRQEEKTFSQSIMDIISTKNLDHA</sequence>
<keyword evidence="3" id="KW-0067">ATP-binding</keyword>
<reference evidence="5 6" key="1">
    <citation type="submission" date="2014-01" db="EMBL/GenBank/DDBJ databases">
        <title>Full genme sequencing of cellulolytic bacterium Gynuella sunshinyii YC6258T gen. nov., sp. nov.</title>
        <authorList>
            <person name="Khan H."/>
            <person name="Chung E.J."/>
            <person name="Chung Y.R."/>
        </authorList>
    </citation>
    <scope>NUCLEOTIDE SEQUENCE [LARGE SCALE GENOMIC DNA]</scope>
    <source>
        <strain evidence="5 6">YC6258</strain>
    </source>
</reference>
<dbReference type="KEGG" id="gsn:YC6258_05178"/>
<evidence type="ECO:0000256" key="2">
    <source>
        <dbReference type="ARBA" id="ARBA00022741"/>
    </source>
</evidence>
<evidence type="ECO:0000256" key="3">
    <source>
        <dbReference type="ARBA" id="ARBA00022840"/>
    </source>
</evidence>
<accession>A0A0C5VV89</accession>
<dbReference type="SMART" id="SM00382">
    <property type="entry name" value="AAA"/>
    <property type="match status" value="1"/>
</dbReference>
<evidence type="ECO:0000313" key="6">
    <source>
        <dbReference type="Proteomes" id="UP000032266"/>
    </source>
</evidence>
<dbReference type="InterPro" id="IPR050763">
    <property type="entry name" value="ABC_transporter_ATP-binding"/>
</dbReference>
<gene>
    <name evidence="5" type="ORF">YC6258_05178</name>
</gene>
<dbReference type="Gene3D" id="3.40.50.300">
    <property type="entry name" value="P-loop containing nucleotide triphosphate hydrolases"/>
    <property type="match status" value="1"/>
</dbReference>
<dbReference type="PANTHER" id="PTHR42711">
    <property type="entry name" value="ABC TRANSPORTER ATP-BINDING PROTEIN"/>
    <property type="match status" value="1"/>
</dbReference>
<keyword evidence="2" id="KW-0547">Nucleotide-binding</keyword>
<dbReference type="InterPro" id="IPR027417">
    <property type="entry name" value="P-loop_NTPase"/>
</dbReference>
<keyword evidence="1" id="KW-0813">Transport</keyword>
<evidence type="ECO:0000256" key="1">
    <source>
        <dbReference type="ARBA" id="ARBA00022448"/>
    </source>
</evidence>
<dbReference type="Proteomes" id="UP000032266">
    <property type="component" value="Chromosome"/>
</dbReference>
<feature type="domain" description="ABC transporter" evidence="4">
    <location>
        <begin position="13"/>
        <end position="247"/>
    </location>
</feature>
<protein>
    <submittedName>
        <fullName evidence="5">ABC-type uncharacterized transport system, ATPase component</fullName>
    </submittedName>
</protein>
<evidence type="ECO:0000259" key="4">
    <source>
        <dbReference type="PROSITE" id="PS50893"/>
    </source>
</evidence>
<dbReference type="PANTHER" id="PTHR42711:SF4">
    <property type="entry name" value="ABC TRANSPORTER RELATED"/>
    <property type="match status" value="1"/>
</dbReference>
<dbReference type="InterPro" id="IPR003439">
    <property type="entry name" value="ABC_transporter-like_ATP-bd"/>
</dbReference>
<dbReference type="Pfam" id="PF00005">
    <property type="entry name" value="ABC_tran"/>
    <property type="match status" value="1"/>
</dbReference>
<dbReference type="STRING" id="1445510.YC6258_05178"/>
<dbReference type="SUPFAM" id="SSF52540">
    <property type="entry name" value="P-loop containing nucleoside triphosphate hydrolases"/>
    <property type="match status" value="1"/>
</dbReference>
<proteinExistence type="predicted"/>
<dbReference type="PATRIC" id="fig|1445510.3.peg.5142"/>
<dbReference type="GO" id="GO:0016887">
    <property type="term" value="F:ATP hydrolysis activity"/>
    <property type="evidence" value="ECO:0007669"/>
    <property type="project" value="InterPro"/>
</dbReference>
<dbReference type="AlphaFoldDB" id="A0A0C5VV89"/>
<dbReference type="InterPro" id="IPR003593">
    <property type="entry name" value="AAA+_ATPase"/>
</dbReference>
<evidence type="ECO:0000313" key="5">
    <source>
        <dbReference type="EMBL" id="AJQ97208.1"/>
    </source>
</evidence>
<dbReference type="GO" id="GO:0005524">
    <property type="term" value="F:ATP binding"/>
    <property type="evidence" value="ECO:0007669"/>
    <property type="project" value="UniProtKB-KW"/>
</dbReference>
<dbReference type="PROSITE" id="PS50893">
    <property type="entry name" value="ABC_TRANSPORTER_2"/>
    <property type="match status" value="1"/>
</dbReference>
<organism evidence="5 6">
    <name type="scientific">Gynuella sunshinyii YC6258</name>
    <dbReference type="NCBI Taxonomy" id="1445510"/>
    <lineage>
        <taxon>Bacteria</taxon>
        <taxon>Pseudomonadati</taxon>
        <taxon>Pseudomonadota</taxon>
        <taxon>Gammaproteobacteria</taxon>
        <taxon>Oceanospirillales</taxon>
        <taxon>Saccharospirillaceae</taxon>
        <taxon>Gynuella</taxon>
    </lineage>
</organism>
<name>A0A0C5VV89_9GAMM</name>
<keyword evidence="6" id="KW-1185">Reference proteome</keyword>
<dbReference type="OrthoDB" id="9778870at2"/>
<dbReference type="EMBL" id="CP007142">
    <property type="protein sequence ID" value="AJQ97208.1"/>
    <property type="molecule type" value="Genomic_DNA"/>
</dbReference>